<feature type="non-terminal residue" evidence="1">
    <location>
        <position position="98"/>
    </location>
</feature>
<name>A0A0L0EYJ9_9EUKA</name>
<keyword evidence="2" id="KW-1185">Reference proteome</keyword>
<dbReference type="GeneID" id="25918474"/>
<protein>
    <submittedName>
        <fullName evidence="1">Uncharacterized protein</fullName>
    </submittedName>
</protein>
<proteinExistence type="predicted"/>
<evidence type="ECO:0000313" key="1">
    <source>
        <dbReference type="EMBL" id="KNC69520.1"/>
    </source>
</evidence>
<accession>A0A0L0EYJ9</accession>
<organism evidence="1 2">
    <name type="scientific">Sphaeroforma arctica JP610</name>
    <dbReference type="NCBI Taxonomy" id="667725"/>
    <lineage>
        <taxon>Eukaryota</taxon>
        <taxon>Ichthyosporea</taxon>
        <taxon>Ichthyophonida</taxon>
        <taxon>Sphaeroforma</taxon>
    </lineage>
</organism>
<reference evidence="1 2" key="1">
    <citation type="submission" date="2011-02" db="EMBL/GenBank/DDBJ databases">
        <title>The Genome Sequence of Sphaeroforma arctica JP610.</title>
        <authorList>
            <consortium name="The Broad Institute Genome Sequencing Platform"/>
            <person name="Russ C."/>
            <person name="Cuomo C."/>
            <person name="Young S.K."/>
            <person name="Zeng Q."/>
            <person name="Gargeya S."/>
            <person name="Alvarado L."/>
            <person name="Berlin A."/>
            <person name="Chapman S.B."/>
            <person name="Chen Z."/>
            <person name="Freedman E."/>
            <person name="Gellesch M."/>
            <person name="Goldberg J."/>
            <person name="Griggs A."/>
            <person name="Gujja S."/>
            <person name="Heilman E."/>
            <person name="Heiman D."/>
            <person name="Howarth C."/>
            <person name="Mehta T."/>
            <person name="Neiman D."/>
            <person name="Pearson M."/>
            <person name="Roberts A."/>
            <person name="Saif S."/>
            <person name="Shea T."/>
            <person name="Shenoy N."/>
            <person name="Sisk P."/>
            <person name="Stolte C."/>
            <person name="Sykes S."/>
            <person name="White J."/>
            <person name="Yandava C."/>
            <person name="Burger G."/>
            <person name="Gray M.W."/>
            <person name="Holland P.W.H."/>
            <person name="King N."/>
            <person name="Lang F.B.F."/>
            <person name="Roger A.J."/>
            <person name="Ruiz-Trillo I."/>
            <person name="Haas B."/>
            <person name="Nusbaum C."/>
            <person name="Birren B."/>
        </authorList>
    </citation>
    <scope>NUCLEOTIDE SEQUENCE [LARGE SCALE GENOMIC DNA]</scope>
    <source>
        <strain evidence="1 2">JP610</strain>
    </source>
</reference>
<gene>
    <name evidence="1" type="ORF">SARC_17970</name>
</gene>
<dbReference type="RefSeq" id="XP_014143422.1">
    <property type="nucleotide sequence ID" value="XM_014287947.1"/>
</dbReference>
<sequence>MLTIHLYLVAFTPFPIFEPCFNTVSASHYSAFSLRETLLRDTSRVEYPSLPFLVLADHQFKVFSASAPPSAPASAQNSPIQTRGRRLMSRLAAQVTAQ</sequence>
<dbReference type="Proteomes" id="UP000054560">
    <property type="component" value="Unassembled WGS sequence"/>
</dbReference>
<dbReference type="AlphaFoldDB" id="A0A0L0EYJ9"/>
<dbReference type="EMBL" id="KQ254621">
    <property type="protein sequence ID" value="KNC69520.1"/>
    <property type="molecule type" value="Genomic_DNA"/>
</dbReference>
<evidence type="ECO:0000313" key="2">
    <source>
        <dbReference type="Proteomes" id="UP000054560"/>
    </source>
</evidence>